<organism evidence="1 2">
    <name type="scientific">Belliella calami</name>
    <dbReference type="NCBI Taxonomy" id="2923436"/>
    <lineage>
        <taxon>Bacteria</taxon>
        <taxon>Pseudomonadati</taxon>
        <taxon>Bacteroidota</taxon>
        <taxon>Cytophagia</taxon>
        <taxon>Cytophagales</taxon>
        <taxon>Cyclobacteriaceae</taxon>
        <taxon>Belliella</taxon>
    </lineage>
</organism>
<reference evidence="1" key="1">
    <citation type="submission" date="2022-03" db="EMBL/GenBank/DDBJ databases">
        <title>De novo assembled genomes of Belliella spp. (Cyclobacteriaceae) strains.</title>
        <authorList>
            <person name="Szabo A."/>
            <person name="Korponai K."/>
            <person name="Felfoldi T."/>
        </authorList>
    </citation>
    <scope>NUCLEOTIDE SEQUENCE</scope>
    <source>
        <strain evidence="1">DSM 107340</strain>
    </source>
</reference>
<keyword evidence="2" id="KW-1185">Reference proteome</keyword>
<proteinExistence type="predicted"/>
<dbReference type="EMBL" id="JAKZGS010000010">
    <property type="protein sequence ID" value="MCH7398896.1"/>
    <property type="molecule type" value="Genomic_DNA"/>
</dbReference>
<protein>
    <submittedName>
        <fullName evidence="1">Uncharacterized protein</fullName>
    </submittedName>
</protein>
<comment type="caution">
    <text evidence="1">The sequence shown here is derived from an EMBL/GenBank/DDBJ whole genome shotgun (WGS) entry which is preliminary data.</text>
</comment>
<name>A0ABS9UQK4_9BACT</name>
<dbReference type="RefSeq" id="WP_241275394.1">
    <property type="nucleotide sequence ID" value="NZ_JAKZGS010000010.1"/>
</dbReference>
<evidence type="ECO:0000313" key="1">
    <source>
        <dbReference type="EMBL" id="MCH7398896.1"/>
    </source>
</evidence>
<gene>
    <name evidence="1" type="ORF">MM236_12900</name>
</gene>
<accession>A0ABS9UQK4</accession>
<evidence type="ECO:0000313" key="2">
    <source>
        <dbReference type="Proteomes" id="UP001165488"/>
    </source>
</evidence>
<sequence>MDWEIVLSIDHLKELCDINGRAEFYIILAGGLSRSGKEIHYDKISGKFEIYNEIDEIWQSDLSENELYSKTMIPEAIEKSSMFYCGYQLYGL</sequence>
<dbReference type="Proteomes" id="UP001165488">
    <property type="component" value="Unassembled WGS sequence"/>
</dbReference>